<dbReference type="AlphaFoldDB" id="A0A5J4VKI8"/>
<name>A0A5J4VKI8_9EUKA</name>
<sequence length="147" mass="16867">MKKKMEIVNQKDMDQKLEIRNVNWNQSDSYSDSETMNDLNNQLGVRKAIEDWFDYIIITIITATTDTTTTVIITITQQYSMLHAQPTISHYSTTMNEMHSQRKDVSELILESIFQLDQDQAIRELIVGAGDVFLRLTVECVCGGLVM</sequence>
<evidence type="ECO:0000313" key="2">
    <source>
        <dbReference type="Proteomes" id="UP000324800"/>
    </source>
</evidence>
<reference evidence="1 2" key="1">
    <citation type="submission" date="2019-03" db="EMBL/GenBank/DDBJ databases">
        <title>Single cell metagenomics reveals metabolic interactions within the superorganism composed of flagellate Streblomastix strix and complex community of Bacteroidetes bacteria on its surface.</title>
        <authorList>
            <person name="Treitli S.C."/>
            <person name="Kolisko M."/>
            <person name="Husnik F."/>
            <person name="Keeling P."/>
            <person name="Hampl V."/>
        </authorList>
    </citation>
    <scope>NUCLEOTIDE SEQUENCE [LARGE SCALE GENOMIC DNA]</scope>
    <source>
        <strain evidence="1">ST1C</strain>
    </source>
</reference>
<dbReference type="Proteomes" id="UP000324800">
    <property type="component" value="Unassembled WGS sequence"/>
</dbReference>
<comment type="caution">
    <text evidence="1">The sequence shown here is derived from an EMBL/GenBank/DDBJ whole genome shotgun (WGS) entry which is preliminary data.</text>
</comment>
<dbReference type="EMBL" id="SNRW01006553">
    <property type="protein sequence ID" value="KAA6382859.1"/>
    <property type="molecule type" value="Genomic_DNA"/>
</dbReference>
<proteinExistence type="predicted"/>
<accession>A0A5J4VKI8</accession>
<organism evidence="1 2">
    <name type="scientific">Streblomastix strix</name>
    <dbReference type="NCBI Taxonomy" id="222440"/>
    <lineage>
        <taxon>Eukaryota</taxon>
        <taxon>Metamonada</taxon>
        <taxon>Preaxostyla</taxon>
        <taxon>Oxymonadida</taxon>
        <taxon>Streblomastigidae</taxon>
        <taxon>Streblomastix</taxon>
    </lineage>
</organism>
<protein>
    <submittedName>
        <fullName evidence="1">Uncharacterized protein</fullName>
    </submittedName>
</protein>
<gene>
    <name evidence="1" type="ORF">EZS28_021616</name>
</gene>
<evidence type="ECO:0000313" key="1">
    <source>
        <dbReference type="EMBL" id="KAA6382859.1"/>
    </source>
</evidence>